<accession>A0A2G0CEN9</accession>
<dbReference type="PROSITE" id="PS50109">
    <property type="entry name" value="HIS_KIN"/>
    <property type="match status" value="1"/>
</dbReference>
<protein>
    <recommendedName>
        <fullName evidence="3">histidine kinase</fullName>
        <ecNumber evidence="3">2.7.13.3</ecNumber>
    </recommendedName>
</protein>
<evidence type="ECO:0000256" key="7">
    <source>
        <dbReference type="ARBA" id="ARBA00022777"/>
    </source>
</evidence>
<comment type="catalytic activity">
    <reaction evidence="1">
        <text>ATP + protein L-histidine = ADP + protein N-phospho-L-histidine.</text>
        <dbReference type="EC" id="2.7.13.3"/>
    </reaction>
</comment>
<dbReference type="Gene3D" id="3.30.565.10">
    <property type="entry name" value="Histidine kinase-like ATPase, C-terminal domain"/>
    <property type="match status" value="1"/>
</dbReference>
<dbReference type="InterPro" id="IPR005467">
    <property type="entry name" value="His_kinase_dom"/>
</dbReference>
<evidence type="ECO:0000256" key="6">
    <source>
        <dbReference type="ARBA" id="ARBA00022741"/>
    </source>
</evidence>
<keyword evidence="10" id="KW-0812">Transmembrane</keyword>
<dbReference type="SUPFAM" id="SSF55874">
    <property type="entry name" value="ATPase domain of HSP90 chaperone/DNA topoisomerase II/histidine kinase"/>
    <property type="match status" value="1"/>
</dbReference>
<dbReference type="EMBL" id="PDLO01000004">
    <property type="protein sequence ID" value="PHK98451.1"/>
    <property type="molecule type" value="Genomic_DNA"/>
</dbReference>
<evidence type="ECO:0000256" key="1">
    <source>
        <dbReference type="ARBA" id="ARBA00000085"/>
    </source>
</evidence>
<dbReference type="Pfam" id="PF00672">
    <property type="entry name" value="HAMP"/>
    <property type="match status" value="1"/>
</dbReference>
<evidence type="ECO:0000313" key="13">
    <source>
        <dbReference type="EMBL" id="PHK98451.1"/>
    </source>
</evidence>
<dbReference type="RefSeq" id="WP_099106837.1">
    <property type="nucleotide sequence ID" value="NZ_JAATJF010000004.1"/>
</dbReference>
<dbReference type="Proteomes" id="UP000226437">
    <property type="component" value="Unassembled WGS sequence"/>
</dbReference>
<keyword evidence="6" id="KW-0547">Nucleotide-binding</keyword>
<keyword evidence="10" id="KW-0472">Membrane</keyword>
<keyword evidence="14" id="KW-1185">Reference proteome</keyword>
<reference evidence="13 14" key="1">
    <citation type="submission" date="2017-10" db="EMBL/GenBank/DDBJ databases">
        <title>The draft genome sequence of Lewinella marina KCTC 32374.</title>
        <authorList>
            <person name="Wang K."/>
        </authorList>
    </citation>
    <scope>NUCLEOTIDE SEQUENCE [LARGE SCALE GENOMIC DNA]</scope>
    <source>
        <strain evidence="13 14">MKG-38</strain>
    </source>
</reference>
<dbReference type="PRINTS" id="PR00344">
    <property type="entry name" value="BCTRLSENSOR"/>
</dbReference>
<feature type="domain" description="Histidine kinase" evidence="11">
    <location>
        <begin position="216"/>
        <end position="423"/>
    </location>
</feature>
<name>A0A2G0CEN9_9BACT</name>
<dbReference type="InterPro" id="IPR003660">
    <property type="entry name" value="HAMP_dom"/>
</dbReference>
<dbReference type="GO" id="GO:0005524">
    <property type="term" value="F:ATP binding"/>
    <property type="evidence" value="ECO:0007669"/>
    <property type="project" value="UniProtKB-KW"/>
</dbReference>
<evidence type="ECO:0000256" key="3">
    <source>
        <dbReference type="ARBA" id="ARBA00012438"/>
    </source>
</evidence>
<dbReference type="CDD" id="cd06225">
    <property type="entry name" value="HAMP"/>
    <property type="match status" value="1"/>
</dbReference>
<evidence type="ECO:0000256" key="10">
    <source>
        <dbReference type="SAM" id="Phobius"/>
    </source>
</evidence>
<evidence type="ECO:0000256" key="2">
    <source>
        <dbReference type="ARBA" id="ARBA00004370"/>
    </source>
</evidence>
<dbReference type="GO" id="GO:0004673">
    <property type="term" value="F:protein histidine kinase activity"/>
    <property type="evidence" value="ECO:0007669"/>
    <property type="project" value="UniProtKB-EC"/>
</dbReference>
<dbReference type="SMART" id="SM00304">
    <property type="entry name" value="HAMP"/>
    <property type="match status" value="1"/>
</dbReference>
<dbReference type="EC" id="2.7.13.3" evidence="3"/>
<evidence type="ECO:0000259" key="12">
    <source>
        <dbReference type="PROSITE" id="PS50885"/>
    </source>
</evidence>
<dbReference type="GO" id="GO:0000160">
    <property type="term" value="P:phosphorelay signal transduction system"/>
    <property type="evidence" value="ECO:0007669"/>
    <property type="project" value="UniProtKB-KW"/>
</dbReference>
<feature type="domain" description="HAMP" evidence="12">
    <location>
        <begin position="51"/>
        <end position="103"/>
    </location>
</feature>
<evidence type="ECO:0000256" key="8">
    <source>
        <dbReference type="ARBA" id="ARBA00022840"/>
    </source>
</evidence>
<proteinExistence type="predicted"/>
<dbReference type="Gene3D" id="6.10.340.10">
    <property type="match status" value="1"/>
</dbReference>
<dbReference type="SMART" id="SM00387">
    <property type="entry name" value="HATPase_c"/>
    <property type="match status" value="1"/>
</dbReference>
<feature type="transmembrane region" description="Helical" evidence="10">
    <location>
        <begin position="7"/>
        <end position="25"/>
    </location>
</feature>
<keyword evidence="10" id="KW-1133">Transmembrane helix</keyword>
<keyword evidence="9" id="KW-0902">Two-component regulatory system</keyword>
<dbReference type="PANTHER" id="PTHR43065">
    <property type="entry name" value="SENSOR HISTIDINE KINASE"/>
    <property type="match status" value="1"/>
</dbReference>
<evidence type="ECO:0000256" key="9">
    <source>
        <dbReference type="ARBA" id="ARBA00023012"/>
    </source>
</evidence>
<evidence type="ECO:0000313" key="14">
    <source>
        <dbReference type="Proteomes" id="UP000226437"/>
    </source>
</evidence>
<dbReference type="InterPro" id="IPR003594">
    <property type="entry name" value="HATPase_dom"/>
</dbReference>
<organism evidence="13 14">
    <name type="scientific">Neolewinella marina</name>
    <dbReference type="NCBI Taxonomy" id="438751"/>
    <lineage>
        <taxon>Bacteria</taxon>
        <taxon>Pseudomonadati</taxon>
        <taxon>Bacteroidota</taxon>
        <taxon>Saprospiria</taxon>
        <taxon>Saprospirales</taxon>
        <taxon>Lewinellaceae</taxon>
        <taxon>Neolewinella</taxon>
    </lineage>
</organism>
<dbReference type="PANTHER" id="PTHR43065:SF10">
    <property type="entry name" value="PEROXIDE STRESS-ACTIVATED HISTIDINE KINASE MAK3"/>
    <property type="match status" value="1"/>
</dbReference>
<comment type="subcellular location">
    <subcellularLocation>
        <location evidence="2">Membrane</location>
    </subcellularLocation>
</comment>
<evidence type="ECO:0000256" key="4">
    <source>
        <dbReference type="ARBA" id="ARBA00022553"/>
    </source>
</evidence>
<dbReference type="GO" id="GO:0016020">
    <property type="term" value="C:membrane"/>
    <property type="evidence" value="ECO:0007669"/>
    <property type="project" value="UniProtKB-SubCell"/>
</dbReference>
<dbReference type="PROSITE" id="PS50885">
    <property type="entry name" value="HAMP"/>
    <property type="match status" value="1"/>
</dbReference>
<dbReference type="OrthoDB" id="1931120at2"/>
<keyword evidence="7 13" id="KW-0418">Kinase</keyword>
<keyword evidence="8" id="KW-0067">ATP-binding</keyword>
<gene>
    <name evidence="13" type="ORF">CGL56_12225</name>
</gene>
<dbReference type="InterPro" id="IPR036890">
    <property type="entry name" value="HATPase_C_sf"/>
</dbReference>
<keyword evidence="4" id="KW-0597">Phosphoprotein</keyword>
<dbReference type="AlphaFoldDB" id="A0A2G0CEN9"/>
<keyword evidence="5" id="KW-0808">Transferase</keyword>
<evidence type="ECO:0000256" key="5">
    <source>
        <dbReference type="ARBA" id="ARBA00022679"/>
    </source>
</evidence>
<dbReference type="InterPro" id="IPR004358">
    <property type="entry name" value="Sig_transdc_His_kin-like_C"/>
</dbReference>
<comment type="caution">
    <text evidence="13">The sequence shown here is derived from an EMBL/GenBank/DDBJ whole genome shotgun (WGS) entry which is preliminary data.</text>
</comment>
<sequence>MSAAAKYLAYLGTLHLVIGVLIYQVVGRGPVLLLVEMVLLLSAYLGYRLYEVLVAPLQLLSRGVGALADQDFSVKMRSTGSPEMDRLGEVYNRMIEQLRLERVAGRQREEFLDRLVEAAGVGLLVLDYDGNIESENPWVQERRKSSPEFEATVLRPALALGVGEQAVFTTPDNRRLHVEYATFVDRGFERGFIILQDVTADLLQAEKEAYGKVIRMMAHEVNNSNAAIVSLLKTLLEVARADEPDLAELSREHLPPVILRAEHLTAFMRNFARVVRLPAPARERIDLNAVLRGAAEVMQPLLEEQEIALSLALADRPVWVSADRAQLEQVLINALTNARESIGRGGHIRISSQLHPAGFVIADDGPGIPAEVADRLFTPFFSTKSSGQGVGLTLSREILEAHGASYRLRTEEDGVTRFRVSLS</sequence>
<evidence type="ECO:0000259" key="11">
    <source>
        <dbReference type="PROSITE" id="PS50109"/>
    </source>
</evidence>
<dbReference type="Pfam" id="PF02518">
    <property type="entry name" value="HATPase_c"/>
    <property type="match status" value="1"/>
</dbReference>